<proteinExistence type="inferred from homology"/>
<gene>
    <name evidence="9" type="ORF">SAMN04487993_1005184</name>
</gene>
<dbReference type="AlphaFoldDB" id="A0A1G8KZC3"/>
<evidence type="ECO:0000259" key="8">
    <source>
        <dbReference type="Pfam" id="PF02782"/>
    </source>
</evidence>
<evidence type="ECO:0000256" key="5">
    <source>
        <dbReference type="ARBA" id="ARBA00022840"/>
    </source>
</evidence>
<dbReference type="Proteomes" id="UP000199093">
    <property type="component" value="Unassembled WGS sequence"/>
</dbReference>
<evidence type="ECO:0000313" key="10">
    <source>
        <dbReference type="Proteomes" id="UP000199093"/>
    </source>
</evidence>
<dbReference type="EMBL" id="FNEJ01000005">
    <property type="protein sequence ID" value="SDI48739.1"/>
    <property type="molecule type" value="Genomic_DNA"/>
</dbReference>
<dbReference type="InterPro" id="IPR013449">
    <property type="entry name" value="Rhamnulokinase"/>
</dbReference>
<dbReference type="InterPro" id="IPR050406">
    <property type="entry name" value="FGGY_Carb_Kinase"/>
</dbReference>
<evidence type="ECO:0000256" key="6">
    <source>
        <dbReference type="ARBA" id="ARBA00023308"/>
    </source>
</evidence>
<dbReference type="InterPro" id="IPR043129">
    <property type="entry name" value="ATPase_NBD"/>
</dbReference>
<evidence type="ECO:0000256" key="3">
    <source>
        <dbReference type="ARBA" id="ARBA00022741"/>
    </source>
</evidence>
<dbReference type="STRING" id="555512.SAMN04487993_1005184"/>
<dbReference type="GO" id="GO:0005524">
    <property type="term" value="F:ATP binding"/>
    <property type="evidence" value="ECO:0007669"/>
    <property type="project" value="UniProtKB-KW"/>
</dbReference>
<evidence type="ECO:0000256" key="2">
    <source>
        <dbReference type="ARBA" id="ARBA00022679"/>
    </source>
</evidence>
<name>A0A1G8KZC3_9RHOB</name>
<sequence>MSNEPKTCLAFDFGAGSGRAVAVTSDGCSLAAAEVMRFPSAEYSSPEGLRWNAARLFDQLETGIRAALDQGYDLCSVGIDTWGLDFGYLTAEGQLLEDPWHYRDPRSARGFAASGIPTAALAQATQAQVLNVNTLFQLIADQNERPRIIARADRVLMMADLLAHHLTGILGSDLTLARTTGLHSVHEGWSREILEKAKLPGHLMADLLTPATVRGALRPEVRRRTGAKALPVIAVAGHDTASAVCGLPLQAGEAYLVAGSWNLLGFESLSIPAAALDKGFGAEGGVEGRHLMTKSLEGTLLLRLLRDGLSRESGTVYGFEDLAALAKQGAAARVDLARLELGSAEGFLHSLRAQMGTSFTPQAAAFAVYDGLCTAVCAGIEAIEELTSAPVSCLRVGGGGARDAYFCTLLADRVGRPVAAGPVEASAMGNGALQLIALGVIPDLAAARRLIATSGLTQSYFPEHSRPDTTGRMPCSR</sequence>
<feature type="domain" description="Carbohydrate kinase FGGY N-terminal" evidence="7">
    <location>
        <begin position="8"/>
        <end position="246"/>
    </location>
</feature>
<evidence type="ECO:0000256" key="4">
    <source>
        <dbReference type="ARBA" id="ARBA00022777"/>
    </source>
</evidence>
<keyword evidence="10" id="KW-1185">Reference proteome</keyword>
<keyword evidence="5" id="KW-0067">ATP-binding</keyword>
<keyword evidence="4 9" id="KW-0418">Kinase</keyword>
<reference evidence="10" key="1">
    <citation type="submission" date="2016-10" db="EMBL/GenBank/DDBJ databases">
        <authorList>
            <person name="Varghese N."/>
            <person name="Submissions S."/>
        </authorList>
    </citation>
    <scope>NUCLEOTIDE SEQUENCE [LARGE SCALE GENOMIC DNA]</scope>
    <source>
        <strain evidence="10">DSM 26424</strain>
    </source>
</reference>
<dbReference type="PANTHER" id="PTHR43095">
    <property type="entry name" value="SUGAR KINASE"/>
    <property type="match status" value="1"/>
</dbReference>
<dbReference type="SUPFAM" id="SSF53067">
    <property type="entry name" value="Actin-like ATPase domain"/>
    <property type="match status" value="2"/>
</dbReference>
<organism evidence="9 10">
    <name type="scientific">Salipiger marinus</name>
    <dbReference type="NCBI Taxonomy" id="555512"/>
    <lineage>
        <taxon>Bacteria</taxon>
        <taxon>Pseudomonadati</taxon>
        <taxon>Pseudomonadota</taxon>
        <taxon>Alphaproteobacteria</taxon>
        <taxon>Rhodobacterales</taxon>
        <taxon>Roseobacteraceae</taxon>
        <taxon>Salipiger</taxon>
    </lineage>
</organism>
<dbReference type="PANTHER" id="PTHR43095:SF5">
    <property type="entry name" value="XYLULOSE KINASE"/>
    <property type="match status" value="1"/>
</dbReference>
<dbReference type="GO" id="GO:0008993">
    <property type="term" value="F:rhamnulokinase activity"/>
    <property type="evidence" value="ECO:0007669"/>
    <property type="project" value="InterPro"/>
</dbReference>
<keyword evidence="2" id="KW-0808">Transferase</keyword>
<dbReference type="GO" id="GO:0019301">
    <property type="term" value="P:rhamnose catabolic process"/>
    <property type="evidence" value="ECO:0007669"/>
    <property type="project" value="InterPro"/>
</dbReference>
<accession>A0A1G8KZC3</accession>
<dbReference type="InterPro" id="IPR018485">
    <property type="entry name" value="FGGY_C"/>
</dbReference>
<dbReference type="RefSeq" id="WP_165616766.1">
    <property type="nucleotide sequence ID" value="NZ_FNEJ01000005.1"/>
</dbReference>
<protein>
    <submittedName>
        <fullName evidence="9">Rhamnulokinase</fullName>
    </submittedName>
</protein>
<dbReference type="Pfam" id="PF00370">
    <property type="entry name" value="FGGY_N"/>
    <property type="match status" value="1"/>
</dbReference>
<dbReference type="Gene3D" id="3.30.420.40">
    <property type="match status" value="2"/>
</dbReference>
<dbReference type="CDD" id="cd07771">
    <property type="entry name" value="ASKHA_NBD_FGGY_RhaB-like"/>
    <property type="match status" value="1"/>
</dbReference>
<dbReference type="Pfam" id="PF02782">
    <property type="entry name" value="FGGY_C"/>
    <property type="match status" value="1"/>
</dbReference>
<keyword evidence="6" id="KW-0684">Rhamnose metabolism</keyword>
<feature type="domain" description="Carbohydrate kinase FGGY C-terminal" evidence="8">
    <location>
        <begin position="254"/>
        <end position="437"/>
    </location>
</feature>
<evidence type="ECO:0000259" key="7">
    <source>
        <dbReference type="Pfam" id="PF00370"/>
    </source>
</evidence>
<evidence type="ECO:0000313" key="9">
    <source>
        <dbReference type="EMBL" id="SDI48739.1"/>
    </source>
</evidence>
<evidence type="ECO:0000256" key="1">
    <source>
        <dbReference type="ARBA" id="ARBA00009156"/>
    </source>
</evidence>
<comment type="similarity">
    <text evidence="1">Belongs to the FGGY kinase family.</text>
</comment>
<dbReference type="InterPro" id="IPR018484">
    <property type="entry name" value="FGGY_N"/>
</dbReference>
<keyword evidence="3" id="KW-0547">Nucleotide-binding</keyword>